<evidence type="ECO:0000259" key="2">
    <source>
        <dbReference type="PROSITE" id="PS51724"/>
    </source>
</evidence>
<dbReference type="EMBL" id="SJSM01000005">
    <property type="protein sequence ID" value="TCC96689.1"/>
    <property type="molecule type" value="Genomic_DNA"/>
</dbReference>
<name>A0A4R0N928_9SPHI</name>
<comment type="caution">
    <text evidence="3">The sequence shown here is derived from an EMBL/GenBank/DDBJ whole genome shotgun (WGS) entry which is preliminary data.</text>
</comment>
<evidence type="ECO:0000313" key="3">
    <source>
        <dbReference type="EMBL" id="TCC96689.1"/>
    </source>
</evidence>
<dbReference type="Pfam" id="PF18175">
    <property type="entry name" value="HU-CCDC81_bac_2"/>
    <property type="match status" value="1"/>
</dbReference>
<gene>
    <name evidence="3" type="ORF">EZ444_12035</name>
</gene>
<evidence type="ECO:0000256" key="1">
    <source>
        <dbReference type="SAM" id="Phobius"/>
    </source>
</evidence>
<dbReference type="OrthoDB" id="653949at2"/>
<dbReference type="Gene3D" id="3.30.70.1070">
    <property type="entry name" value="Sporulation related repeat"/>
    <property type="match status" value="1"/>
</dbReference>
<dbReference type="InterPro" id="IPR007730">
    <property type="entry name" value="SPOR-like_dom"/>
</dbReference>
<dbReference type="Pfam" id="PF18174">
    <property type="entry name" value="HU-CCDC81_bac_1"/>
    <property type="match status" value="1"/>
</dbReference>
<feature type="domain" description="SPOR" evidence="2">
    <location>
        <begin position="390"/>
        <end position="466"/>
    </location>
</feature>
<keyword evidence="1" id="KW-0472">Membrane</keyword>
<dbReference type="InterPro" id="IPR040495">
    <property type="entry name" value="HU-CCDC81_bac_1"/>
</dbReference>
<organism evidence="3 4">
    <name type="scientific">Pedobacter hiemivivus</name>
    <dbReference type="NCBI Taxonomy" id="2530454"/>
    <lineage>
        <taxon>Bacteria</taxon>
        <taxon>Pseudomonadati</taxon>
        <taxon>Bacteroidota</taxon>
        <taxon>Sphingobacteriia</taxon>
        <taxon>Sphingobacteriales</taxon>
        <taxon>Sphingobacteriaceae</taxon>
        <taxon>Pedobacter</taxon>
    </lineage>
</organism>
<keyword evidence="1" id="KW-0812">Transmembrane</keyword>
<sequence>MDILSYLTTLIKTHKEVGIPGLGTIYKRKSPGRYDIDTHTFLPPSYSLSFTSDLKEQTLLTDLISKQKNISVDAATYFVEQFAQNILDELSGHQESDFGDLGTFSTTTGSLTFIPKQESNLGFDFYGLPTLKAELNTGNEEAPVPLQAAELPIEEEQQQVPEVQLDLENNNADLSDGSIVEEEPLPTDDVLISHLDSTELPEEQKEAEQEQDDQPVYEEIAEVAAIPQFEAVPEVEPVPEVQEEKPDVVIETPENLPEVEVKEPVVIVENTEPKGPGHFELDYSDPEKLGMPAYLKVIIALVSIIVLTGVIYLAKPELFDSILKKPSALPVVQTDTIPTIIDSSQLKIDSIAKVDSARKSNEKATLAVDTPKKDTVVAKVAAPVVAPVEKPVVISYEIIAASLLNKQEADNFLAQMKKKGIPAKIANMPGRRVKISIGSFTDESTAKKELEILKETTKLPGIYIYPVRHTNNPK</sequence>
<keyword evidence="4" id="KW-1185">Reference proteome</keyword>
<dbReference type="RefSeq" id="WP_131609099.1">
    <property type="nucleotide sequence ID" value="NZ_SJSM01000005.1"/>
</dbReference>
<proteinExistence type="predicted"/>
<dbReference type="GO" id="GO:0042834">
    <property type="term" value="F:peptidoglycan binding"/>
    <property type="evidence" value="ECO:0007669"/>
    <property type="project" value="InterPro"/>
</dbReference>
<dbReference type="PROSITE" id="PS51724">
    <property type="entry name" value="SPOR"/>
    <property type="match status" value="1"/>
</dbReference>
<dbReference type="SUPFAM" id="SSF110997">
    <property type="entry name" value="Sporulation related repeat"/>
    <property type="match status" value="1"/>
</dbReference>
<accession>A0A4R0N928</accession>
<dbReference type="Pfam" id="PF05036">
    <property type="entry name" value="SPOR"/>
    <property type="match status" value="1"/>
</dbReference>
<dbReference type="Proteomes" id="UP000291117">
    <property type="component" value="Unassembled WGS sequence"/>
</dbReference>
<feature type="transmembrane region" description="Helical" evidence="1">
    <location>
        <begin position="293"/>
        <end position="314"/>
    </location>
</feature>
<evidence type="ECO:0000313" key="4">
    <source>
        <dbReference type="Proteomes" id="UP000291117"/>
    </source>
</evidence>
<keyword evidence="1" id="KW-1133">Transmembrane helix</keyword>
<reference evidence="3 4" key="1">
    <citation type="submission" date="2019-02" db="EMBL/GenBank/DDBJ databases">
        <title>Pedobacter sp. RP-3-8 sp. nov., isolated from Arctic soil.</title>
        <authorList>
            <person name="Dahal R.H."/>
        </authorList>
    </citation>
    <scope>NUCLEOTIDE SEQUENCE [LARGE SCALE GENOMIC DNA]</scope>
    <source>
        <strain evidence="3 4">RP-3-8</strain>
    </source>
</reference>
<dbReference type="InterPro" id="IPR036680">
    <property type="entry name" value="SPOR-like_sf"/>
</dbReference>
<dbReference type="InterPro" id="IPR041268">
    <property type="entry name" value="HU-CCDC81_bac_2"/>
</dbReference>
<protein>
    <submittedName>
        <fullName evidence="3">SPOR domain-containing protein</fullName>
    </submittedName>
</protein>
<dbReference type="AlphaFoldDB" id="A0A4R0N928"/>